<feature type="transmembrane region" description="Helical" evidence="1">
    <location>
        <begin position="259"/>
        <end position="283"/>
    </location>
</feature>
<keyword evidence="1" id="KW-0472">Membrane</keyword>
<feature type="transmembrane region" description="Helical" evidence="1">
    <location>
        <begin position="167"/>
        <end position="184"/>
    </location>
</feature>
<feature type="transmembrane region" description="Helical" evidence="1">
    <location>
        <begin position="229"/>
        <end position="247"/>
    </location>
</feature>
<feature type="transmembrane region" description="Helical" evidence="1">
    <location>
        <begin position="20"/>
        <end position="38"/>
    </location>
</feature>
<keyword evidence="1" id="KW-0812">Transmembrane</keyword>
<dbReference type="GeneID" id="58090891"/>
<feature type="transmembrane region" description="Helical" evidence="1">
    <location>
        <begin position="325"/>
        <end position="343"/>
    </location>
</feature>
<dbReference type="PANTHER" id="PTHR36840">
    <property type="entry name" value="BLL5714 PROTEIN"/>
    <property type="match status" value="1"/>
</dbReference>
<feature type="transmembrane region" description="Helical" evidence="1">
    <location>
        <begin position="349"/>
        <end position="367"/>
    </location>
</feature>
<feature type="transmembrane region" description="Helical" evidence="1">
    <location>
        <begin position="204"/>
        <end position="223"/>
    </location>
</feature>
<feature type="transmembrane region" description="Helical" evidence="1">
    <location>
        <begin position="139"/>
        <end position="161"/>
    </location>
</feature>
<dbReference type="Proteomes" id="UP000293637">
    <property type="component" value="Unassembled WGS sequence"/>
</dbReference>
<dbReference type="AlphaFoldDB" id="A0A4Q9WC44"/>
<sequence>MERQPIQRHLEEKRAGFHELFFDLIFVYAIQKIAHVILHTHGGTISADLFFKYIMMSLILWILWSHQTFFTNRFGKTSKTDVCFMMFNLFVLIFLSNSLYPSFEKTFFPFFLCVTIMYMSIGLQYLVQLRYARYPNDYQTCKAFAIVAFTVAALSCLSLILPTHIHYYSAFLGVFVAGTGLIPFRKYLYQSPVNMMHLVERFSLLTIIIFGEVLVGLASTFSIKHFDIIYIFQFLILVSLFGIYWLVTENYINHQHKSIGFLLVYTHLVINIALGMLNTALVYSNSNELYRFFEINLLYVSIVLFLAGLWFNSSYFHAHLKIVKPIVYQIIIIIVAYMMSIVFINVGHVFVIVTAIATCLILAIYYLKVAE</sequence>
<accession>A0A4Q9WC44</accession>
<gene>
    <name evidence="2" type="ORF">EQ812_06205</name>
</gene>
<evidence type="ECO:0000313" key="2">
    <source>
        <dbReference type="EMBL" id="TBW72565.1"/>
    </source>
</evidence>
<protein>
    <submittedName>
        <fullName evidence="2">Low temperature requirement protein A</fullName>
    </submittedName>
</protein>
<dbReference type="RefSeq" id="WP_002491983.1">
    <property type="nucleotide sequence ID" value="NZ_AP021848.1"/>
</dbReference>
<comment type="caution">
    <text evidence="2">The sequence shown here is derived from an EMBL/GenBank/DDBJ whole genome shotgun (WGS) entry which is preliminary data.</text>
</comment>
<evidence type="ECO:0000256" key="1">
    <source>
        <dbReference type="SAM" id="Phobius"/>
    </source>
</evidence>
<reference evidence="2 3" key="1">
    <citation type="journal article" date="2019" name="Sci. Transl. Med.">
        <title>Quorum sensing between bacterial species on the skin protects against epidermal injury in atopic dermatitis.</title>
        <authorList>
            <person name="Williams M.R."/>
        </authorList>
    </citation>
    <scope>NUCLEOTIDE SEQUENCE [LARGE SCALE GENOMIC DNA]</scope>
    <source>
        <strain evidence="2 3">E7</strain>
    </source>
</reference>
<dbReference type="Pfam" id="PF06772">
    <property type="entry name" value="LtrA"/>
    <property type="match status" value="1"/>
</dbReference>
<name>A0A4Q9WC44_STALU</name>
<proteinExistence type="predicted"/>
<feature type="transmembrane region" description="Helical" evidence="1">
    <location>
        <begin position="82"/>
        <end position="100"/>
    </location>
</feature>
<feature type="transmembrane region" description="Helical" evidence="1">
    <location>
        <begin position="106"/>
        <end position="127"/>
    </location>
</feature>
<dbReference type="InterPro" id="IPR010640">
    <property type="entry name" value="Low_temperature_requirement_A"/>
</dbReference>
<organism evidence="2 3">
    <name type="scientific">Staphylococcus lugdunensis</name>
    <dbReference type="NCBI Taxonomy" id="28035"/>
    <lineage>
        <taxon>Bacteria</taxon>
        <taxon>Bacillati</taxon>
        <taxon>Bacillota</taxon>
        <taxon>Bacilli</taxon>
        <taxon>Bacillales</taxon>
        <taxon>Staphylococcaceae</taxon>
        <taxon>Staphylococcus</taxon>
    </lineage>
</organism>
<dbReference type="PANTHER" id="PTHR36840:SF1">
    <property type="entry name" value="BLL5714 PROTEIN"/>
    <property type="match status" value="1"/>
</dbReference>
<dbReference type="EMBL" id="SCHB01000003">
    <property type="protein sequence ID" value="TBW72565.1"/>
    <property type="molecule type" value="Genomic_DNA"/>
</dbReference>
<feature type="transmembrane region" description="Helical" evidence="1">
    <location>
        <begin position="295"/>
        <end position="313"/>
    </location>
</feature>
<feature type="transmembrane region" description="Helical" evidence="1">
    <location>
        <begin position="50"/>
        <end position="70"/>
    </location>
</feature>
<evidence type="ECO:0000313" key="3">
    <source>
        <dbReference type="Proteomes" id="UP000293637"/>
    </source>
</evidence>
<keyword evidence="1" id="KW-1133">Transmembrane helix</keyword>